<proteinExistence type="predicted"/>
<dbReference type="PANTHER" id="PTHR22916">
    <property type="entry name" value="GLYCOSYLTRANSFERASE"/>
    <property type="match status" value="1"/>
</dbReference>
<evidence type="ECO:0000313" key="3">
    <source>
        <dbReference type="Proteomes" id="UP000002590"/>
    </source>
</evidence>
<dbReference type="KEGG" id="pmb:A9601_03901"/>
<name>A2BPG7_PROMS</name>
<feature type="domain" description="Glycosyltransferase 2-like" evidence="1">
    <location>
        <begin position="17"/>
        <end position="162"/>
    </location>
</feature>
<dbReference type="CDD" id="cd00761">
    <property type="entry name" value="Glyco_tranf_GTA_type"/>
    <property type="match status" value="1"/>
</dbReference>
<dbReference type="InterPro" id="IPR029044">
    <property type="entry name" value="Nucleotide-diphossugar_trans"/>
</dbReference>
<dbReference type="GO" id="GO:0016758">
    <property type="term" value="F:hexosyltransferase activity"/>
    <property type="evidence" value="ECO:0007669"/>
    <property type="project" value="UniProtKB-ARBA"/>
</dbReference>
<dbReference type="Gene3D" id="3.90.550.10">
    <property type="entry name" value="Spore Coat Polysaccharide Biosynthesis Protein SpsA, Chain A"/>
    <property type="match status" value="1"/>
</dbReference>
<protein>
    <submittedName>
        <fullName evidence="2">Possible Glycosyl transferase</fullName>
    </submittedName>
</protein>
<dbReference type="OrthoDB" id="9812327at2"/>
<dbReference type="AlphaFoldDB" id="A2BPG7"/>
<keyword evidence="2" id="KW-0808">Transferase</keyword>
<dbReference type="eggNOG" id="COG0463">
    <property type="taxonomic scope" value="Bacteria"/>
</dbReference>
<dbReference type="CAZy" id="GT2">
    <property type="family name" value="Glycosyltransferase Family 2"/>
</dbReference>
<reference evidence="2 3" key="1">
    <citation type="journal article" date="2007" name="PLoS Genet.">
        <title>Patterns and implications of gene gain and loss in the evolution of Prochlorococcus.</title>
        <authorList>
            <person name="Kettler G.C."/>
            <person name="Martiny A.C."/>
            <person name="Huang K."/>
            <person name="Zucker J."/>
            <person name="Coleman M.L."/>
            <person name="Rodrigue S."/>
            <person name="Chen F."/>
            <person name="Lapidus A."/>
            <person name="Ferriera S."/>
            <person name="Johnson J."/>
            <person name="Steglich C."/>
            <person name="Church G.M."/>
            <person name="Richardson P."/>
            <person name="Chisholm S.W."/>
        </authorList>
    </citation>
    <scope>NUCLEOTIDE SEQUENCE [LARGE SCALE GENOMIC DNA]</scope>
    <source>
        <strain evidence="2 3">AS9601</strain>
    </source>
</reference>
<dbReference type="HOGENOM" id="CLU_1077136_0_0_3"/>
<dbReference type="Pfam" id="PF00535">
    <property type="entry name" value="Glycos_transf_2"/>
    <property type="match status" value="1"/>
</dbReference>
<dbReference type="InterPro" id="IPR001173">
    <property type="entry name" value="Glyco_trans_2-like"/>
</dbReference>
<dbReference type="RefSeq" id="WP_011817851.1">
    <property type="nucleotide sequence ID" value="NC_008816.1"/>
</dbReference>
<gene>
    <name evidence="2" type="ordered locus">A9601_03901</name>
</gene>
<organism evidence="2 3">
    <name type="scientific">Prochlorococcus marinus (strain AS9601)</name>
    <dbReference type="NCBI Taxonomy" id="146891"/>
    <lineage>
        <taxon>Bacteria</taxon>
        <taxon>Bacillati</taxon>
        <taxon>Cyanobacteriota</taxon>
        <taxon>Cyanophyceae</taxon>
        <taxon>Synechococcales</taxon>
        <taxon>Prochlorococcaceae</taxon>
        <taxon>Prochlorococcus</taxon>
    </lineage>
</organism>
<dbReference type="SUPFAM" id="SSF53448">
    <property type="entry name" value="Nucleotide-diphospho-sugar transferases"/>
    <property type="match status" value="1"/>
</dbReference>
<sequence length="255" mass="30271">MEKYPISKEKASYLFNIVVPLFNAEKYIEKCLNSIIKQSYKKFHVQIVDDCSTDSSYDIASSICNKHKNFEIIKNPRRLGALNNIINLLNKKIKEPSRTIDILIDGDDYLYSGDVLNILHEKYSETDCLITYGSHLCSKGVRGKKYPSLIRKFNLFREYFWYASHLRTFRHDLWLSVNKHDLLDKNRKYYSVAWDLAIMFPMLEMAASRQEFVKEVLYVYNDENPISDHKIRRKQQILTAKEIRKKGKYRKKDFI</sequence>
<dbReference type="STRING" id="146891.A9601_03901"/>
<evidence type="ECO:0000259" key="1">
    <source>
        <dbReference type="Pfam" id="PF00535"/>
    </source>
</evidence>
<evidence type="ECO:0000313" key="2">
    <source>
        <dbReference type="EMBL" id="ABM69678.1"/>
    </source>
</evidence>
<dbReference type="EMBL" id="CP000551">
    <property type="protein sequence ID" value="ABM69678.1"/>
    <property type="molecule type" value="Genomic_DNA"/>
</dbReference>
<accession>A2BPG7</accession>
<dbReference type="PANTHER" id="PTHR22916:SF3">
    <property type="entry name" value="UDP-GLCNAC:BETAGAL BETA-1,3-N-ACETYLGLUCOSAMINYLTRANSFERASE-LIKE PROTEIN 1"/>
    <property type="match status" value="1"/>
</dbReference>
<dbReference type="Proteomes" id="UP000002590">
    <property type="component" value="Chromosome"/>
</dbReference>